<evidence type="ECO:0000256" key="3">
    <source>
        <dbReference type="ARBA" id="ARBA00023027"/>
    </source>
</evidence>
<dbReference type="EMBL" id="FNHW01000002">
    <property type="protein sequence ID" value="SDN32673.1"/>
    <property type="molecule type" value="Genomic_DNA"/>
</dbReference>
<dbReference type="InterPro" id="IPR029752">
    <property type="entry name" value="D-isomer_DH_CS1"/>
</dbReference>
<dbReference type="InterPro" id="IPR036291">
    <property type="entry name" value="NAD(P)-bd_dom_sf"/>
</dbReference>
<keyword evidence="2 4" id="KW-0560">Oxidoreductase</keyword>
<name>A0A1H0AHY9_9BACL</name>
<dbReference type="Pfam" id="PF00389">
    <property type="entry name" value="2-Hacid_dh"/>
    <property type="match status" value="1"/>
</dbReference>
<proteinExistence type="inferred from homology"/>
<organism evidence="7 8">
    <name type="scientific">Fictibacillus solisalsi</name>
    <dbReference type="NCBI Taxonomy" id="459525"/>
    <lineage>
        <taxon>Bacteria</taxon>
        <taxon>Bacillati</taxon>
        <taxon>Bacillota</taxon>
        <taxon>Bacilli</taxon>
        <taxon>Bacillales</taxon>
        <taxon>Fictibacillaceae</taxon>
        <taxon>Fictibacillus</taxon>
    </lineage>
</organism>
<evidence type="ECO:0000256" key="2">
    <source>
        <dbReference type="ARBA" id="ARBA00023002"/>
    </source>
</evidence>
<feature type="domain" description="D-isomer specific 2-hydroxyacid dehydrogenase catalytic" evidence="5">
    <location>
        <begin position="31"/>
        <end position="305"/>
    </location>
</feature>
<evidence type="ECO:0000313" key="8">
    <source>
        <dbReference type="Proteomes" id="UP000199544"/>
    </source>
</evidence>
<dbReference type="STRING" id="459525.SAMN04488137_4113"/>
<sequence length="316" mass="35622">MNIVTSAKIRQDLQEALIARFPEEKFYFHENINEAQTNLKNAEILITLGEDLNRESIEEAVHLKWIMVISAGMDRMPFQAIKEKGILVTNARGIHKTPMAEYTMGMILQTARQAKTLMKHQEQGIWDRGVPMSEISGRTIGILGAGAIGSEIARLAKAFGMTTLGFNRSGEHVEYVDRMYLKGELASILEESDYLVSVLPTTEETKGFLSLEHFRRMKKSAVFLNIGRGLTVVQNDMILALEQGEIAHAVLDVFEEEPLPANHPLWKMKNVTITPHLSGISPLYQDRAIQLFAENLEKYKKKDPLLANIITVERGY</sequence>
<evidence type="ECO:0000259" key="6">
    <source>
        <dbReference type="Pfam" id="PF02826"/>
    </source>
</evidence>
<protein>
    <submittedName>
        <fullName evidence="7">Phosphoglycerate dehydrogenase</fullName>
    </submittedName>
</protein>
<dbReference type="GO" id="GO:0016616">
    <property type="term" value="F:oxidoreductase activity, acting on the CH-OH group of donors, NAD or NADP as acceptor"/>
    <property type="evidence" value="ECO:0007669"/>
    <property type="project" value="InterPro"/>
</dbReference>
<gene>
    <name evidence="7" type="ORF">SAMN04488137_4113</name>
</gene>
<dbReference type="GO" id="GO:0051287">
    <property type="term" value="F:NAD binding"/>
    <property type="evidence" value="ECO:0007669"/>
    <property type="project" value="InterPro"/>
</dbReference>
<feature type="domain" description="D-isomer specific 2-hydroxyacid dehydrogenase NAD-binding" evidence="6">
    <location>
        <begin position="104"/>
        <end position="278"/>
    </location>
</feature>
<dbReference type="PROSITE" id="PS00065">
    <property type="entry name" value="D_2_HYDROXYACID_DH_1"/>
    <property type="match status" value="1"/>
</dbReference>
<reference evidence="8" key="1">
    <citation type="submission" date="2016-10" db="EMBL/GenBank/DDBJ databases">
        <authorList>
            <person name="Varghese N."/>
            <person name="Submissions S."/>
        </authorList>
    </citation>
    <scope>NUCLEOTIDE SEQUENCE [LARGE SCALE GENOMIC DNA]</scope>
    <source>
        <strain evidence="8">CGMCC 1.6854</strain>
    </source>
</reference>
<dbReference type="PANTHER" id="PTHR43333">
    <property type="entry name" value="2-HACID_DH_C DOMAIN-CONTAINING PROTEIN"/>
    <property type="match status" value="1"/>
</dbReference>
<dbReference type="Pfam" id="PF02826">
    <property type="entry name" value="2-Hacid_dh_C"/>
    <property type="match status" value="1"/>
</dbReference>
<evidence type="ECO:0000256" key="1">
    <source>
        <dbReference type="ARBA" id="ARBA00005854"/>
    </source>
</evidence>
<dbReference type="PANTHER" id="PTHR43333:SF1">
    <property type="entry name" value="D-ISOMER SPECIFIC 2-HYDROXYACID DEHYDROGENASE NAD-BINDING DOMAIN-CONTAINING PROTEIN"/>
    <property type="match status" value="1"/>
</dbReference>
<evidence type="ECO:0000259" key="5">
    <source>
        <dbReference type="Pfam" id="PF00389"/>
    </source>
</evidence>
<dbReference type="OrthoDB" id="9805416at2"/>
<evidence type="ECO:0000313" key="7">
    <source>
        <dbReference type="EMBL" id="SDN32673.1"/>
    </source>
</evidence>
<comment type="similarity">
    <text evidence="1 4">Belongs to the D-isomer specific 2-hydroxyacid dehydrogenase family.</text>
</comment>
<dbReference type="RefSeq" id="WP_090237523.1">
    <property type="nucleotide sequence ID" value="NZ_FNHW01000002.1"/>
</dbReference>
<dbReference type="Gene3D" id="3.40.50.720">
    <property type="entry name" value="NAD(P)-binding Rossmann-like Domain"/>
    <property type="match status" value="2"/>
</dbReference>
<evidence type="ECO:0000256" key="4">
    <source>
        <dbReference type="RuleBase" id="RU003719"/>
    </source>
</evidence>
<dbReference type="SUPFAM" id="SSF52283">
    <property type="entry name" value="Formate/glycerate dehydrogenase catalytic domain-like"/>
    <property type="match status" value="1"/>
</dbReference>
<dbReference type="AlphaFoldDB" id="A0A1H0AHY9"/>
<dbReference type="FunFam" id="3.40.50.720:FF:000363">
    <property type="entry name" value="D-isomer specific 2-hydroxyacid dehydrogenase"/>
    <property type="match status" value="1"/>
</dbReference>
<keyword evidence="3" id="KW-0520">NAD</keyword>
<keyword evidence="8" id="KW-1185">Reference proteome</keyword>
<dbReference type="SUPFAM" id="SSF51735">
    <property type="entry name" value="NAD(P)-binding Rossmann-fold domains"/>
    <property type="match status" value="1"/>
</dbReference>
<accession>A0A1H0AHY9</accession>
<dbReference type="InterPro" id="IPR006139">
    <property type="entry name" value="D-isomer_2_OHA_DH_cat_dom"/>
</dbReference>
<dbReference type="InterPro" id="IPR006140">
    <property type="entry name" value="D-isomer_DH_NAD-bd"/>
</dbReference>
<dbReference type="Proteomes" id="UP000199544">
    <property type="component" value="Unassembled WGS sequence"/>
</dbReference>
<dbReference type="CDD" id="cd05300">
    <property type="entry name" value="2-Hacid_dh_1"/>
    <property type="match status" value="1"/>
</dbReference>